<feature type="signal peptide" evidence="1">
    <location>
        <begin position="1"/>
        <end position="18"/>
    </location>
</feature>
<gene>
    <name evidence="2" type="ORF">CLV57_3151</name>
</gene>
<sequence>MKRLLIYTLVLLPFWASATKYYVSSAGSDSNNGTSASTPWQSISKVNAGSFAATDSVLFKRGNVFSGSLVATCNIGSYGTGALPVISGFNTVSSWTALGGNLYQSGPLKVGASNTINMVLINGVQQAVGRYPKTSYDAILSANGNSITGSLVGKKFTGGTVVIKTDNYMLEKRIITAQNGSTITYNEATSVSPKKGYGYFIQNAVAACTQQGDWYYDARTQRIVIYSTKSPTFTAQYSAVETPVTLKAANIKISGVRVTGGNSQNIDVQAPNCSAVNVLSDYAHVGIRSASAGFNCINCTVNNVNSTGIMINANNNVIKSSLITNVNMIPGTAATGANGNGVLMRGNNNQFVGDTIRNTGYNGIYAANANIIIKDFAISNFCNVLTDGGGVYVDGAVKGTSGYVGDGICLDGSKNGIAGSAAAKIEVSGVYLDNNASDIEIANVSVFNMPLNGIYLHDGHSLKIHHNTIYNCAVGFALQEDNYSNTIDFYNNSITALKGQRAMAFVYFTDAVHTRTIGRFNNNIYSRPSDDNNTIQVYHFGSNKNTFYNLTTFKTAFALDSNSSTTPPNYVPGSTVYPVYSTAKKTVTQAAAATYQTLTGNRVSKGAVVKAPMNSGMVIYKVGTSASKPIVNN</sequence>
<dbReference type="PANTHER" id="PTHR36453">
    <property type="entry name" value="SECRETED PROTEIN-RELATED"/>
    <property type="match status" value="1"/>
</dbReference>
<keyword evidence="3" id="KW-1185">Reference proteome</keyword>
<dbReference type="GO" id="GO:0016829">
    <property type="term" value="F:lyase activity"/>
    <property type="evidence" value="ECO:0007669"/>
    <property type="project" value="UniProtKB-KW"/>
</dbReference>
<dbReference type="RefSeq" id="WP_157799183.1">
    <property type="nucleotide sequence ID" value="NZ_PGFJ01000002.1"/>
</dbReference>
<proteinExistence type="predicted"/>
<evidence type="ECO:0000256" key="1">
    <source>
        <dbReference type="SAM" id="SignalP"/>
    </source>
</evidence>
<dbReference type="Gene3D" id="2.160.20.10">
    <property type="entry name" value="Single-stranded right-handed beta-helix, Pectin lyase-like"/>
    <property type="match status" value="2"/>
</dbReference>
<keyword evidence="2" id="KW-0456">Lyase</keyword>
<dbReference type="Proteomes" id="UP000242687">
    <property type="component" value="Unassembled WGS sequence"/>
</dbReference>
<dbReference type="InterPro" id="IPR011050">
    <property type="entry name" value="Pectin_lyase_fold/virulence"/>
</dbReference>
<dbReference type="OrthoDB" id="976933at2"/>
<dbReference type="PANTHER" id="PTHR36453:SF1">
    <property type="entry name" value="RIGHT HANDED BETA HELIX DOMAIN-CONTAINING PROTEIN"/>
    <property type="match status" value="1"/>
</dbReference>
<name>A0A2H9VNT9_9SPHI</name>
<feature type="chain" id="PRO_5014176266" evidence="1">
    <location>
        <begin position="19"/>
        <end position="633"/>
    </location>
</feature>
<dbReference type="InterPro" id="IPR012334">
    <property type="entry name" value="Pectin_lyas_fold"/>
</dbReference>
<evidence type="ECO:0000313" key="2">
    <source>
        <dbReference type="EMBL" id="PJJ80009.1"/>
    </source>
</evidence>
<accession>A0A2H9VNT9</accession>
<protein>
    <submittedName>
        <fullName evidence="2">Parallel beta helix pectate lyase-like protein</fullName>
    </submittedName>
</protein>
<dbReference type="AlphaFoldDB" id="A0A2H9VNT9"/>
<dbReference type="InterPro" id="IPR006626">
    <property type="entry name" value="PbH1"/>
</dbReference>
<evidence type="ECO:0000313" key="3">
    <source>
        <dbReference type="Proteomes" id="UP000242687"/>
    </source>
</evidence>
<dbReference type="EMBL" id="PGFJ01000002">
    <property type="protein sequence ID" value="PJJ80009.1"/>
    <property type="molecule type" value="Genomic_DNA"/>
</dbReference>
<dbReference type="SMART" id="SM00710">
    <property type="entry name" value="PbH1"/>
    <property type="match status" value="5"/>
</dbReference>
<comment type="caution">
    <text evidence="2">The sequence shown here is derived from an EMBL/GenBank/DDBJ whole genome shotgun (WGS) entry which is preliminary data.</text>
</comment>
<keyword evidence="1" id="KW-0732">Signal</keyword>
<dbReference type="SUPFAM" id="SSF51126">
    <property type="entry name" value="Pectin lyase-like"/>
    <property type="match status" value="2"/>
</dbReference>
<organism evidence="2 3">
    <name type="scientific">Mucilaginibacter auburnensis</name>
    <dbReference type="NCBI Taxonomy" id="1457233"/>
    <lineage>
        <taxon>Bacteria</taxon>
        <taxon>Pseudomonadati</taxon>
        <taxon>Bacteroidota</taxon>
        <taxon>Sphingobacteriia</taxon>
        <taxon>Sphingobacteriales</taxon>
        <taxon>Sphingobacteriaceae</taxon>
        <taxon>Mucilaginibacter</taxon>
    </lineage>
</organism>
<reference evidence="2 3" key="1">
    <citation type="submission" date="2017-11" db="EMBL/GenBank/DDBJ databases">
        <title>Genomic Encyclopedia of Archaeal and Bacterial Type Strains, Phase II (KMG-II): From Individual Species to Whole Genera.</title>
        <authorList>
            <person name="Goeker M."/>
        </authorList>
    </citation>
    <scope>NUCLEOTIDE SEQUENCE [LARGE SCALE GENOMIC DNA]</scope>
    <source>
        <strain evidence="2 3">DSM 28175</strain>
    </source>
</reference>